<name>A0A835VEW1_VANPL</name>
<evidence type="ECO:0000313" key="11">
    <source>
        <dbReference type="Proteomes" id="UP000639772"/>
    </source>
</evidence>
<evidence type="ECO:0000256" key="4">
    <source>
        <dbReference type="ARBA" id="ARBA00023136"/>
    </source>
</evidence>
<dbReference type="Proteomes" id="UP000639772">
    <property type="component" value="Chromosome 1"/>
</dbReference>
<comment type="subcellular location">
    <subcellularLocation>
        <location evidence="1">Cell membrane</location>
    </subcellularLocation>
</comment>
<dbReference type="PANTHER" id="PTHR35129">
    <property type="entry name" value="GUANINE NUCLEOTIDE-BINDING PROTEIN SUBUNIT GAMMA 1"/>
    <property type="match status" value="1"/>
</dbReference>
<keyword evidence="10" id="KW-1185">Reference proteome</keyword>
<dbReference type="InterPro" id="IPR045878">
    <property type="entry name" value="GG1/2"/>
</dbReference>
<evidence type="ECO:0000256" key="6">
    <source>
        <dbReference type="SAM" id="Coils"/>
    </source>
</evidence>
<dbReference type="GO" id="GO:0007186">
    <property type="term" value="P:G protein-coupled receptor signaling pathway"/>
    <property type="evidence" value="ECO:0007669"/>
    <property type="project" value="InterPro"/>
</dbReference>
<gene>
    <name evidence="9" type="ORF">HPP92_000784</name>
    <name evidence="8" type="ORF">HPP92_000928</name>
</gene>
<protein>
    <recommendedName>
        <fullName evidence="7">G protein gamma domain-containing protein</fullName>
    </recommendedName>
</protein>
<dbReference type="OrthoDB" id="1934467at2759"/>
<dbReference type="InterPro" id="IPR015898">
    <property type="entry name" value="G-protein_gamma-like_dom"/>
</dbReference>
<evidence type="ECO:0000256" key="2">
    <source>
        <dbReference type="ARBA" id="ARBA00022475"/>
    </source>
</evidence>
<evidence type="ECO:0000259" key="7">
    <source>
        <dbReference type="SMART" id="SM01224"/>
    </source>
</evidence>
<keyword evidence="2" id="KW-1003">Cell membrane</keyword>
<keyword evidence="3 6" id="KW-0175">Coiled coil</keyword>
<dbReference type="AlphaFoldDB" id="A0A835VEW1"/>
<dbReference type="Pfam" id="PF00631">
    <property type="entry name" value="G-gamma"/>
    <property type="match status" value="1"/>
</dbReference>
<dbReference type="GO" id="GO:0005886">
    <property type="term" value="C:plasma membrane"/>
    <property type="evidence" value="ECO:0007669"/>
    <property type="project" value="UniProtKB-SubCell"/>
</dbReference>
<comment type="caution">
    <text evidence="8">The sequence shown here is derived from an EMBL/GenBank/DDBJ whole genome shotgun (WGS) entry which is preliminary data.</text>
</comment>
<feature type="coiled-coil region" evidence="6">
    <location>
        <begin position="21"/>
        <end position="58"/>
    </location>
</feature>
<keyword evidence="4" id="KW-0472">Membrane</keyword>
<dbReference type="PANTHER" id="PTHR35129:SF1">
    <property type="entry name" value="GUANINE NUCLEOTIDE-BINDING PROTEIN SUBUNIT GAMMA 1"/>
    <property type="match status" value="1"/>
</dbReference>
<evidence type="ECO:0000256" key="3">
    <source>
        <dbReference type="ARBA" id="ARBA00023054"/>
    </source>
</evidence>
<evidence type="ECO:0000256" key="5">
    <source>
        <dbReference type="ARBA" id="ARBA00023224"/>
    </source>
</evidence>
<dbReference type="EMBL" id="JADCNL010000001">
    <property type="protein sequence ID" value="KAG0496237.1"/>
    <property type="molecule type" value="Genomic_DNA"/>
</dbReference>
<dbReference type="SMART" id="SM01224">
    <property type="entry name" value="G_gamma"/>
    <property type="match status" value="1"/>
</dbReference>
<evidence type="ECO:0000313" key="9">
    <source>
        <dbReference type="EMBL" id="KAG0500712.1"/>
    </source>
</evidence>
<dbReference type="Proteomes" id="UP000636800">
    <property type="component" value="Chromosome 1"/>
</dbReference>
<evidence type="ECO:0000313" key="8">
    <source>
        <dbReference type="EMBL" id="KAG0496237.1"/>
    </source>
</evidence>
<organism evidence="8 10">
    <name type="scientific">Vanilla planifolia</name>
    <name type="common">Vanilla</name>
    <dbReference type="NCBI Taxonomy" id="51239"/>
    <lineage>
        <taxon>Eukaryota</taxon>
        <taxon>Viridiplantae</taxon>
        <taxon>Streptophyta</taxon>
        <taxon>Embryophyta</taxon>
        <taxon>Tracheophyta</taxon>
        <taxon>Spermatophyta</taxon>
        <taxon>Magnoliopsida</taxon>
        <taxon>Liliopsida</taxon>
        <taxon>Asparagales</taxon>
        <taxon>Orchidaceae</taxon>
        <taxon>Vanilloideae</taxon>
        <taxon>Vanilleae</taxon>
        <taxon>Vanilla</taxon>
    </lineage>
</organism>
<accession>A0A835VEW1</accession>
<proteinExistence type="predicted"/>
<evidence type="ECO:0000313" key="10">
    <source>
        <dbReference type="Proteomes" id="UP000636800"/>
    </source>
</evidence>
<feature type="domain" description="G protein gamma" evidence="7">
    <location>
        <begin position="25"/>
        <end position="99"/>
    </location>
</feature>
<evidence type="ECO:0000256" key="1">
    <source>
        <dbReference type="ARBA" id="ARBA00004236"/>
    </source>
</evidence>
<keyword evidence="5" id="KW-0807">Transducer</keyword>
<reference evidence="10 11" key="1">
    <citation type="journal article" date="2020" name="Nat. Food">
        <title>A phased Vanilla planifolia genome enables genetic improvement of flavour and production.</title>
        <authorList>
            <person name="Hasing T."/>
            <person name="Tang H."/>
            <person name="Brym M."/>
            <person name="Khazi F."/>
            <person name="Huang T."/>
            <person name="Chambers A.H."/>
        </authorList>
    </citation>
    <scope>NUCLEOTIDE SEQUENCE [LARGE SCALE GENOMIC DNA]</scope>
    <source>
        <tissue evidence="8">Leaf</tissue>
    </source>
</reference>
<sequence>MQASGECTVSFPLLSADTRGKHRILAELKNMEQEARCFEEELNELEKIEKASTTLQELLQKIGNSSDPLLPVSRGPANPSWDRWFEGPQELHGCKCWAL</sequence>
<dbReference type="EMBL" id="JADCNM010000001">
    <property type="protein sequence ID" value="KAG0500712.1"/>
    <property type="molecule type" value="Genomic_DNA"/>
</dbReference>